<keyword evidence="4 7" id="KW-0812">Transmembrane</keyword>
<keyword evidence="9" id="KW-1185">Reference proteome</keyword>
<reference evidence="9" key="1">
    <citation type="journal article" date="2019" name="Int. J. Syst. Evol. Microbiol.">
        <title>The Global Catalogue of Microorganisms (GCM) 10K type strain sequencing project: providing services to taxonomists for standard genome sequencing and annotation.</title>
        <authorList>
            <consortium name="The Broad Institute Genomics Platform"/>
            <consortium name="The Broad Institute Genome Sequencing Center for Infectious Disease"/>
            <person name="Wu L."/>
            <person name="Ma J."/>
        </authorList>
    </citation>
    <scope>NUCLEOTIDE SEQUENCE [LARGE SCALE GENOMIC DNA]</scope>
    <source>
        <strain evidence="9">TISTR 2562</strain>
    </source>
</reference>
<keyword evidence="5 7" id="KW-1133">Transmembrane helix</keyword>
<feature type="transmembrane region" description="Helical" evidence="7">
    <location>
        <begin position="71"/>
        <end position="92"/>
    </location>
</feature>
<evidence type="ECO:0000256" key="7">
    <source>
        <dbReference type="SAM" id="Phobius"/>
    </source>
</evidence>
<name>A0ABW5U2K8_9RHOB</name>
<evidence type="ECO:0000256" key="4">
    <source>
        <dbReference type="ARBA" id="ARBA00022692"/>
    </source>
</evidence>
<proteinExistence type="inferred from homology"/>
<feature type="transmembrane region" description="Helical" evidence="7">
    <location>
        <begin position="300"/>
        <end position="322"/>
    </location>
</feature>
<keyword evidence="6 7" id="KW-0472">Membrane</keyword>
<dbReference type="PANTHER" id="PTHR30250:SF10">
    <property type="entry name" value="LIPOPOLYSACCHARIDE BIOSYNTHESIS PROTEIN WZXC"/>
    <property type="match status" value="1"/>
</dbReference>
<feature type="transmembrane region" description="Helical" evidence="7">
    <location>
        <begin position="359"/>
        <end position="376"/>
    </location>
</feature>
<evidence type="ECO:0000313" key="9">
    <source>
        <dbReference type="Proteomes" id="UP001597474"/>
    </source>
</evidence>
<dbReference type="Proteomes" id="UP001597474">
    <property type="component" value="Unassembled WGS sequence"/>
</dbReference>
<accession>A0ABW5U2K8</accession>
<evidence type="ECO:0000256" key="6">
    <source>
        <dbReference type="ARBA" id="ARBA00023136"/>
    </source>
</evidence>
<organism evidence="8 9">
    <name type="scientific">Sulfitobacter aestuarii</name>
    <dbReference type="NCBI Taxonomy" id="2161676"/>
    <lineage>
        <taxon>Bacteria</taxon>
        <taxon>Pseudomonadati</taxon>
        <taxon>Pseudomonadota</taxon>
        <taxon>Alphaproteobacteria</taxon>
        <taxon>Rhodobacterales</taxon>
        <taxon>Roseobacteraceae</taxon>
        <taxon>Sulfitobacter</taxon>
    </lineage>
</organism>
<evidence type="ECO:0000256" key="1">
    <source>
        <dbReference type="ARBA" id="ARBA00004651"/>
    </source>
</evidence>
<dbReference type="InterPro" id="IPR050833">
    <property type="entry name" value="Poly_Biosynth_Transport"/>
</dbReference>
<sequence>MSPYLWSSLLQYSRAGIGALVFLLAARFLSLAEIGIFATAYAPIRLSQALHRAGIAEMVVIRRASERRLNALFWLSVNSGALLSLALALIALALGNRALLILSLLPLLQGLGAVSDGLLRKHLALRALALRSLSVQGIAAAACLAALAAGWGSGALILFVTCNTALGTLLSLHQARWRPTGPPRLREQLLTSRKTAEIATRDLLASGLLPLAQIAIGLSLGLAAAGAFQIATRLVAMLETLGIAPLRYLALPQFAAPGATRPAQQARLAHSLRLSSRITGWLWFLAPDLLPRLIPDQADAVLPVFVALLPLVPIAALAMPFSQALTARGATAPVLARALLCLGLSVLFCAPALALSAPLTAAALSAAALLALVWFLNRARILLCLPGALFWIPLPPLLSGAGMAVILLCLRLGPLPDLVLGSLLYALLLSGCSLPPAREPAA</sequence>
<dbReference type="Pfam" id="PF13440">
    <property type="entry name" value="Polysacc_synt_3"/>
    <property type="match status" value="1"/>
</dbReference>
<comment type="similarity">
    <text evidence="2">Belongs to the polysaccharide synthase family.</text>
</comment>
<feature type="transmembrane region" description="Helical" evidence="7">
    <location>
        <begin position="334"/>
        <end position="353"/>
    </location>
</feature>
<comment type="caution">
    <text evidence="8">The sequence shown here is derived from an EMBL/GenBank/DDBJ whole genome shotgun (WGS) entry which is preliminary data.</text>
</comment>
<protein>
    <submittedName>
        <fullName evidence="8">Oligosaccharide flippase family protein</fullName>
    </submittedName>
</protein>
<feature type="transmembrane region" description="Helical" evidence="7">
    <location>
        <begin position="388"/>
        <end position="413"/>
    </location>
</feature>
<gene>
    <name evidence="8" type="ORF">ACFSUD_08540</name>
</gene>
<dbReference type="RefSeq" id="WP_386373400.1">
    <property type="nucleotide sequence ID" value="NZ_JBHUMP010000005.1"/>
</dbReference>
<feature type="transmembrane region" description="Helical" evidence="7">
    <location>
        <begin position="203"/>
        <end position="231"/>
    </location>
</feature>
<comment type="subcellular location">
    <subcellularLocation>
        <location evidence="1">Cell membrane</location>
        <topology evidence="1">Multi-pass membrane protein</topology>
    </subcellularLocation>
</comment>
<keyword evidence="3" id="KW-1003">Cell membrane</keyword>
<evidence type="ECO:0000313" key="8">
    <source>
        <dbReference type="EMBL" id="MFD2739613.1"/>
    </source>
</evidence>
<dbReference type="PANTHER" id="PTHR30250">
    <property type="entry name" value="PST FAMILY PREDICTED COLANIC ACID TRANSPORTER"/>
    <property type="match status" value="1"/>
</dbReference>
<feature type="transmembrane region" description="Helical" evidence="7">
    <location>
        <begin position="20"/>
        <end position="42"/>
    </location>
</feature>
<dbReference type="EMBL" id="JBHUMP010000005">
    <property type="protein sequence ID" value="MFD2739613.1"/>
    <property type="molecule type" value="Genomic_DNA"/>
</dbReference>
<evidence type="ECO:0000256" key="3">
    <source>
        <dbReference type="ARBA" id="ARBA00022475"/>
    </source>
</evidence>
<evidence type="ECO:0000256" key="2">
    <source>
        <dbReference type="ARBA" id="ARBA00007430"/>
    </source>
</evidence>
<feature type="transmembrane region" description="Helical" evidence="7">
    <location>
        <begin position="128"/>
        <end position="149"/>
    </location>
</feature>
<evidence type="ECO:0000256" key="5">
    <source>
        <dbReference type="ARBA" id="ARBA00022989"/>
    </source>
</evidence>